<keyword evidence="5" id="KW-1185">Reference proteome</keyword>
<dbReference type="InterPro" id="IPR036249">
    <property type="entry name" value="Thioredoxin-like_sf"/>
</dbReference>
<accession>A0A2T4YQ30</accession>
<dbReference type="InterPro" id="IPR004045">
    <property type="entry name" value="Glutathione_S-Trfase_N"/>
</dbReference>
<gene>
    <name evidence="4" type="ORF">C8J24_1848</name>
</gene>
<organism evidence="4 5">
    <name type="scientific">Sphingomonas aerolata</name>
    <dbReference type="NCBI Taxonomy" id="185951"/>
    <lineage>
        <taxon>Bacteria</taxon>
        <taxon>Pseudomonadati</taxon>
        <taxon>Pseudomonadota</taxon>
        <taxon>Alphaproteobacteria</taxon>
        <taxon>Sphingomonadales</taxon>
        <taxon>Sphingomonadaceae</taxon>
        <taxon>Sphingomonas</taxon>
    </lineage>
</organism>
<reference evidence="4 5" key="1">
    <citation type="submission" date="2018-04" db="EMBL/GenBank/DDBJ databases">
        <title>Genomic Encyclopedia of Type Strains, Phase III (KMG-III): the genomes of soil and plant-associated and newly described type strains.</title>
        <authorList>
            <person name="Whitman W."/>
        </authorList>
    </citation>
    <scope>NUCLEOTIDE SEQUENCE [LARGE SCALE GENOMIC DNA]</scope>
    <source>
        <strain evidence="4 5">NW12</strain>
    </source>
</reference>
<dbReference type="Gene3D" id="1.20.1050.10">
    <property type="match status" value="1"/>
</dbReference>
<dbReference type="GO" id="GO:0016740">
    <property type="term" value="F:transferase activity"/>
    <property type="evidence" value="ECO:0007669"/>
    <property type="project" value="UniProtKB-KW"/>
</dbReference>
<dbReference type="PANTHER" id="PTHR43968:SF6">
    <property type="entry name" value="GLUTATHIONE S-TRANSFERASE OMEGA"/>
    <property type="match status" value="1"/>
</dbReference>
<feature type="domain" description="GST N-terminal" evidence="2">
    <location>
        <begin position="28"/>
        <end position="107"/>
    </location>
</feature>
<proteinExistence type="predicted"/>
<keyword evidence="4" id="KW-0808">Transferase</keyword>
<dbReference type="SUPFAM" id="SSF47616">
    <property type="entry name" value="GST C-terminal domain-like"/>
    <property type="match status" value="1"/>
</dbReference>
<protein>
    <submittedName>
        <fullName evidence="4">Glutathione S-transferase</fullName>
    </submittedName>
</protein>
<dbReference type="PANTHER" id="PTHR43968">
    <property type="match status" value="1"/>
</dbReference>
<dbReference type="InterPro" id="IPR010987">
    <property type="entry name" value="Glutathione-S-Trfase_C-like"/>
</dbReference>
<dbReference type="Gene3D" id="3.40.30.10">
    <property type="entry name" value="Glutaredoxin"/>
    <property type="match status" value="1"/>
</dbReference>
<sequence length="234" mass="25482">MPAETLASDGARTSPQDAPPPAPYTQPMLPILYSFRRCPYAIRARSAVVASGIPVELREIVLRDKPAALLAASPKGTVPVLVLPDGRVIDQSLAIMHWALATADPLDWLAGEDTDLIATNDGAFKHHLDRYKYADRHATDPIEHRAAATAILADLDTRLAATGHLASPRVTLTDMAILPFVRQFAQTDRAWFDTLPLPALHDWLGRYLASPLFAAVMPKFAPWQPGAPTVIFPT</sequence>
<dbReference type="Pfam" id="PF13410">
    <property type="entry name" value="GST_C_2"/>
    <property type="match status" value="1"/>
</dbReference>
<evidence type="ECO:0000313" key="5">
    <source>
        <dbReference type="Proteomes" id="UP000240996"/>
    </source>
</evidence>
<dbReference type="AlphaFoldDB" id="A0A2T4YQ30"/>
<evidence type="ECO:0000259" key="3">
    <source>
        <dbReference type="PROSITE" id="PS50405"/>
    </source>
</evidence>
<evidence type="ECO:0000256" key="1">
    <source>
        <dbReference type="SAM" id="MobiDB-lite"/>
    </source>
</evidence>
<dbReference type="CDD" id="cd03196">
    <property type="entry name" value="GST_C_5"/>
    <property type="match status" value="1"/>
</dbReference>
<dbReference type="CDD" id="cd03060">
    <property type="entry name" value="GST_N_Omega_like"/>
    <property type="match status" value="1"/>
</dbReference>
<dbReference type="SUPFAM" id="SSF52833">
    <property type="entry name" value="Thioredoxin-like"/>
    <property type="match status" value="1"/>
</dbReference>
<dbReference type="Proteomes" id="UP000240996">
    <property type="component" value="Unassembled WGS sequence"/>
</dbReference>
<evidence type="ECO:0000313" key="4">
    <source>
        <dbReference type="EMBL" id="PTM45622.1"/>
    </source>
</evidence>
<dbReference type="PROSITE" id="PS50404">
    <property type="entry name" value="GST_NTER"/>
    <property type="match status" value="1"/>
</dbReference>
<evidence type="ECO:0000259" key="2">
    <source>
        <dbReference type="PROSITE" id="PS50404"/>
    </source>
</evidence>
<feature type="domain" description="GST C-terminal" evidence="3">
    <location>
        <begin position="98"/>
        <end position="229"/>
    </location>
</feature>
<dbReference type="EMBL" id="PZZN01000002">
    <property type="protein sequence ID" value="PTM45622.1"/>
    <property type="molecule type" value="Genomic_DNA"/>
</dbReference>
<comment type="caution">
    <text evidence="4">The sequence shown here is derived from an EMBL/GenBank/DDBJ whole genome shotgun (WGS) entry which is preliminary data.</text>
</comment>
<dbReference type="InterPro" id="IPR050983">
    <property type="entry name" value="GST_Omega/HSP26"/>
</dbReference>
<feature type="region of interest" description="Disordered" evidence="1">
    <location>
        <begin position="1"/>
        <end position="25"/>
    </location>
</feature>
<dbReference type="GO" id="GO:0005737">
    <property type="term" value="C:cytoplasm"/>
    <property type="evidence" value="ECO:0007669"/>
    <property type="project" value="TreeGrafter"/>
</dbReference>
<name>A0A2T4YQ30_9SPHN</name>
<dbReference type="PROSITE" id="PS50405">
    <property type="entry name" value="GST_CTER"/>
    <property type="match status" value="1"/>
</dbReference>
<dbReference type="InterPro" id="IPR036282">
    <property type="entry name" value="Glutathione-S-Trfase_C_sf"/>
</dbReference>
<dbReference type="Pfam" id="PF13417">
    <property type="entry name" value="GST_N_3"/>
    <property type="match status" value="1"/>
</dbReference>